<dbReference type="InterPro" id="IPR052823">
    <property type="entry name" value="SXP/RAL-2_related"/>
</dbReference>
<feature type="compositionally biased region" description="Acidic residues" evidence="1">
    <location>
        <begin position="37"/>
        <end position="47"/>
    </location>
</feature>
<name>A0A914X937_9BILA</name>
<evidence type="ECO:0000256" key="1">
    <source>
        <dbReference type="SAM" id="MobiDB-lite"/>
    </source>
</evidence>
<feature type="region of interest" description="Disordered" evidence="1">
    <location>
        <begin position="327"/>
        <end position="376"/>
    </location>
</feature>
<dbReference type="PANTHER" id="PTHR21593:SF36">
    <property type="entry name" value="DUF148 DOMAIN-CONTAINING PROTEIN-RELATED"/>
    <property type="match status" value="1"/>
</dbReference>
<evidence type="ECO:0000259" key="3">
    <source>
        <dbReference type="Pfam" id="PF02520"/>
    </source>
</evidence>
<feature type="compositionally biased region" description="Gly residues" evidence="1">
    <location>
        <begin position="52"/>
        <end position="61"/>
    </location>
</feature>
<protein>
    <submittedName>
        <fullName evidence="5">SXP/RAL-2 family protein Ani s 5-like cation-binding domain-containing protein</fullName>
    </submittedName>
</protein>
<feature type="chain" id="PRO_5037227845" evidence="2">
    <location>
        <begin position="21"/>
        <end position="376"/>
    </location>
</feature>
<feature type="domain" description="SXP/RAL-2 family protein Ani s 5-like cation-binding" evidence="3">
    <location>
        <begin position="227"/>
        <end position="321"/>
    </location>
</feature>
<dbReference type="PANTHER" id="PTHR21593">
    <property type="entry name" value="PRION-LIKE- Q/N-RICH -DOMAIN-BEARING PROTEIN PROTEIN"/>
    <property type="match status" value="1"/>
</dbReference>
<evidence type="ECO:0000313" key="4">
    <source>
        <dbReference type="Proteomes" id="UP000887566"/>
    </source>
</evidence>
<dbReference type="AlphaFoldDB" id="A0A914X937"/>
<feature type="compositionally biased region" description="Basic and acidic residues" evidence="1">
    <location>
        <begin position="353"/>
        <end position="362"/>
    </location>
</feature>
<evidence type="ECO:0000313" key="5">
    <source>
        <dbReference type="WBParaSite" id="PSAMB.scaffold7066size8286.g29546.t1"/>
    </source>
</evidence>
<feature type="signal peptide" evidence="2">
    <location>
        <begin position="1"/>
        <end position="20"/>
    </location>
</feature>
<dbReference type="Pfam" id="PF02520">
    <property type="entry name" value="ANIS5_cation-bd"/>
    <property type="match status" value="1"/>
</dbReference>
<dbReference type="Proteomes" id="UP000887566">
    <property type="component" value="Unplaced"/>
</dbReference>
<dbReference type="InterPro" id="IPR003677">
    <property type="entry name" value="ANIS5_cation-bd"/>
</dbReference>
<dbReference type="WBParaSite" id="PSAMB.scaffold7066size8286.g29546.t1">
    <property type="protein sequence ID" value="PSAMB.scaffold7066size8286.g29546.t1"/>
    <property type="gene ID" value="PSAMB.scaffold7066size8286.g29546"/>
</dbReference>
<sequence length="376" mass="40881">MVSLSFAAVVCSVLFVAANALRWDNRNGPGGRRETESGEDGNGELDQLENGPMGGKSAWGGKRGFGRGHRGGLTFLANATEEERVEFLAIFKNRTLDKASKEAAIDALMATLDPAVQEAYNTWKAEKEAALAEKIAALSPEAKAAYDARQLIENDATLSAEEKWTKLREFDRSQTDAVRMELRGLRWGGGKGGFRGNRWHGSGEKQFGRKPHGFSFLANVTDPTLLDQFKAIFKNRNLDKAAKEQAIEALVATLDPAIQEAYNTWKSERDAKLAAKVAELSADAKTAYDERKAIEDNTSLSPEEKETQIRALMDELSPEVREELEEAFGGHHGGRGGDRGGRGGRGGRGRGGRGGDEGDLGRGRGFGGRFSFGNRF</sequence>
<organism evidence="4 5">
    <name type="scientific">Plectus sambesii</name>
    <dbReference type="NCBI Taxonomy" id="2011161"/>
    <lineage>
        <taxon>Eukaryota</taxon>
        <taxon>Metazoa</taxon>
        <taxon>Ecdysozoa</taxon>
        <taxon>Nematoda</taxon>
        <taxon>Chromadorea</taxon>
        <taxon>Plectida</taxon>
        <taxon>Plectina</taxon>
        <taxon>Plectoidea</taxon>
        <taxon>Plectidae</taxon>
        <taxon>Plectus</taxon>
    </lineage>
</organism>
<keyword evidence="2" id="KW-0732">Signal</keyword>
<dbReference type="SUPFAM" id="SSF158855">
    <property type="entry name" value="Lipase chaperone-like"/>
    <property type="match status" value="1"/>
</dbReference>
<accession>A0A914X937</accession>
<evidence type="ECO:0000256" key="2">
    <source>
        <dbReference type="SAM" id="SignalP"/>
    </source>
</evidence>
<proteinExistence type="predicted"/>
<reference evidence="5" key="1">
    <citation type="submission" date="2022-11" db="UniProtKB">
        <authorList>
            <consortium name="WormBaseParasite"/>
        </authorList>
    </citation>
    <scope>IDENTIFICATION</scope>
</reference>
<keyword evidence="4" id="KW-1185">Reference proteome</keyword>
<feature type="region of interest" description="Disordered" evidence="1">
    <location>
        <begin position="25"/>
        <end position="61"/>
    </location>
</feature>